<evidence type="ECO:0000256" key="1">
    <source>
        <dbReference type="ARBA" id="ARBA00005417"/>
    </source>
</evidence>
<feature type="compositionally biased region" description="Basic and acidic residues" evidence="4">
    <location>
        <begin position="251"/>
        <end position="266"/>
    </location>
</feature>
<evidence type="ECO:0000256" key="3">
    <source>
        <dbReference type="ARBA" id="ARBA00022840"/>
    </source>
</evidence>
<dbReference type="AlphaFoldDB" id="A0A381RDV2"/>
<reference evidence="6" key="1">
    <citation type="submission" date="2018-05" db="EMBL/GenBank/DDBJ databases">
        <authorList>
            <person name="Lanie J.A."/>
            <person name="Ng W.-L."/>
            <person name="Kazmierczak K.M."/>
            <person name="Andrzejewski T.M."/>
            <person name="Davidsen T.M."/>
            <person name="Wayne K.J."/>
            <person name="Tettelin H."/>
            <person name="Glass J.I."/>
            <person name="Rusch D."/>
            <person name="Podicherti R."/>
            <person name="Tsui H.-C.T."/>
            <person name="Winkler M.E."/>
        </authorList>
    </citation>
    <scope>NUCLEOTIDE SEQUENCE</scope>
</reference>
<evidence type="ECO:0000256" key="4">
    <source>
        <dbReference type="SAM" id="MobiDB-lite"/>
    </source>
</evidence>
<accession>A0A381RDV2</accession>
<dbReference type="InterPro" id="IPR017871">
    <property type="entry name" value="ABC_transporter-like_CS"/>
</dbReference>
<feature type="region of interest" description="Disordered" evidence="4">
    <location>
        <begin position="222"/>
        <end position="286"/>
    </location>
</feature>
<evidence type="ECO:0000313" key="6">
    <source>
        <dbReference type="EMBL" id="SUZ89128.1"/>
    </source>
</evidence>
<dbReference type="EMBL" id="UINC01001804">
    <property type="protein sequence ID" value="SUZ89128.1"/>
    <property type="molecule type" value="Genomic_DNA"/>
</dbReference>
<dbReference type="Pfam" id="PF00005">
    <property type="entry name" value="ABC_tran"/>
    <property type="match status" value="1"/>
</dbReference>
<dbReference type="GO" id="GO:0005524">
    <property type="term" value="F:ATP binding"/>
    <property type="evidence" value="ECO:0007669"/>
    <property type="project" value="UniProtKB-KW"/>
</dbReference>
<dbReference type="PANTHER" id="PTHR24220">
    <property type="entry name" value="IMPORT ATP-BINDING PROTEIN"/>
    <property type="match status" value="1"/>
</dbReference>
<evidence type="ECO:0000256" key="2">
    <source>
        <dbReference type="ARBA" id="ARBA00022741"/>
    </source>
</evidence>
<gene>
    <name evidence="6" type="ORF">METZ01_LOCUS41982</name>
</gene>
<dbReference type="GO" id="GO:0005886">
    <property type="term" value="C:plasma membrane"/>
    <property type="evidence" value="ECO:0007669"/>
    <property type="project" value="TreeGrafter"/>
</dbReference>
<organism evidence="6">
    <name type="scientific">marine metagenome</name>
    <dbReference type="NCBI Taxonomy" id="408172"/>
    <lineage>
        <taxon>unclassified sequences</taxon>
        <taxon>metagenomes</taxon>
        <taxon>ecological metagenomes</taxon>
    </lineage>
</organism>
<dbReference type="FunFam" id="3.40.50.300:FF:000056">
    <property type="entry name" value="Cell division ATP-binding protein FtsE"/>
    <property type="match status" value="1"/>
</dbReference>
<keyword evidence="3" id="KW-0067">ATP-binding</keyword>
<feature type="domain" description="ABC transporter" evidence="5">
    <location>
        <begin position="2"/>
        <end position="238"/>
    </location>
</feature>
<dbReference type="GO" id="GO:0016887">
    <property type="term" value="F:ATP hydrolysis activity"/>
    <property type="evidence" value="ECO:0007669"/>
    <property type="project" value="InterPro"/>
</dbReference>
<dbReference type="PROSITE" id="PS00211">
    <property type="entry name" value="ABC_TRANSPORTER_1"/>
    <property type="match status" value="1"/>
</dbReference>
<dbReference type="SUPFAM" id="SSF52540">
    <property type="entry name" value="P-loop containing nucleoside triphosphate hydrolases"/>
    <property type="match status" value="1"/>
</dbReference>
<evidence type="ECO:0000259" key="5">
    <source>
        <dbReference type="PROSITE" id="PS50893"/>
    </source>
</evidence>
<dbReference type="SMART" id="SM00382">
    <property type="entry name" value="AAA"/>
    <property type="match status" value="1"/>
</dbReference>
<proteinExistence type="inferred from homology"/>
<comment type="similarity">
    <text evidence="1">Belongs to the ABC transporter superfamily.</text>
</comment>
<dbReference type="InterPro" id="IPR027417">
    <property type="entry name" value="P-loop_NTPase"/>
</dbReference>
<dbReference type="InterPro" id="IPR003439">
    <property type="entry name" value="ABC_transporter-like_ATP-bd"/>
</dbReference>
<dbReference type="GO" id="GO:0022857">
    <property type="term" value="F:transmembrane transporter activity"/>
    <property type="evidence" value="ECO:0007669"/>
    <property type="project" value="TreeGrafter"/>
</dbReference>
<dbReference type="PANTHER" id="PTHR24220:SF470">
    <property type="entry name" value="CELL DIVISION ATP-BINDING PROTEIN FTSE"/>
    <property type="match status" value="1"/>
</dbReference>
<sequence>VIKFIHVTKEYSRSGPALDDISFHLVKGQFAFLTGHSGSGKSTALRLAHLAERPSDGEVRVSGFSSARTSRRDVWKLRRKVGYVFQDFRLLPGRTALENVSFALEVIGSPKKQIFPRAQRLLGQVGLAPKAGAWVHELSGGEQQRVAIARALASEPLLLLADEPTGNLDDRATRGIMDLFWEINAVGMAVLMATHDLELMNRHPNARVLELDQGRLVYDSADEKPAASGEQRSPRPASGMSPVLGGEPDVDPEREPAREPELDRGPDLALEPKLGREPEPAQETGN</sequence>
<protein>
    <recommendedName>
        <fullName evidence="5">ABC transporter domain-containing protein</fullName>
    </recommendedName>
</protein>
<dbReference type="Gene3D" id="3.40.50.300">
    <property type="entry name" value="P-loop containing nucleotide triphosphate hydrolases"/>
    <property type="match status" value="1"/>
</dbReference>
<dbReference type="InterPro" id="IPR003593">
    <property type="entry name" value="AAA+_ATPase"/>
</dbReference>
<dbReference type="PROSITE" id="PS50893">
    <property type="entry name" value="ABC_TRANSPORTER_2"/>
    <property type="match status" value="1"/>
</dbReference>
<feature type="non-terminal residue" evidence="6">
    <location>
        <position position="1"/>
    </location>
</feature>
<dbReference type="InterPro" id="IPR015854">
    <property type="entry name" value="ABC_transpr_LolD-like"/>
</dbReference>
<name>A0A381RDV2_9ZZZZ</name>
<keyword evidence="2" id="KW-0547">Nucleotide-binding</keyword>